<proteinExistence type="predicted"/>
<organism evidence="2">
    <name type="scientific">viral metagenome</name>
    <dbReference type="NCBI Taxonomy" id="1070528"/>
    <lineage>
        <taxon>unclassified sequences</taxon>
        <taxon>metagenomes</taxon>
        <taxon>organismal metagenomes</taxon>
    </lineage>
</organism>
<reference evidence="2" key="1">
    <citation type="journal article" date="2020" name="Nature">
        <title>Giant virus diversity and host interactions through global metagenomics.</title>
        <authorList>
            <person name="Schulz F."/>
            <person name="Roux S."/>
            <person name="Paez-Espino D."/>
            <person name="Jungbluth S."/>
            <person name="Walsh D.A."/>
            <person name="Denef V.J."/>
            <person name="McMahon K.D."/>
            <person name="Konstantinidis K.T."/>
            <person name="Eloe-Fadrosh E.A."/>
            <person name="Kyrpides N.C."/>
            <person name="Woyke T."/>
        </authorList>
    </citation>
    <scope>NUCLEOTIDE SEQUENCE</scope>
    <source>
        <strain evidence="2">GVMAG-S-1038524-41</strain>
    </source>
</reference>
<sequence>MTKKINTLKQYKKRSFWAKCLCSNNIAYFVVAIGVIIAILAMIGTFKRLSNVKEQLESCRSSCRSN</sequence>
<name>A0A6C0JQ99_9ZZZZ</name>
<protein>
    <submittedName>
        <fullName evidence="2">Uncharacterized protein</fullName>
    </submittedName>
</protein>
<feature type="transmembrane region" description="Helical" evidence="1">
    <location>
        <begin position="21"/>
        <end position="43"/>
    </location>
</feature>
<evidence type="ECO:0000313" key="2">
    <source>
        <dbReference type="EMBL" id="QHU06986.1"/>
    </source>
</evidence>
<keyword evidence="1" id="KW-0472">Membrane</keyword>
<evidence type="ECO:0000256" key="1">
    <source>
        <dbReference type="SAM" id="Phobius"/>
    </source>
</evidence>
<dbReference type="AlphaFoldDB" id="A0A6C0JQ99"/>
<accession>A0A6C0JQ99</accession>
<keyword evidence="1" id="KW-0812">Transmembrane</keyword>
<keyword evidence="1" id="KW-1133">Transmembrane helix</keyword>
<dbReference type="EMBL" id="MN740670">
    <property type="protein sequence ID" value="QHU06986.1"/>
    <property type="molecule type" value="Genomic_DNA"/>
</dbReference>